<evidence type="ECO:0000313" key="11">
    <source>
        <dbReference type="Proteomes" id="UP000578252"/>
    </source>
</evidence>
<keyword evidence="5 7" id="KW-0472">Membrane</keyword>
<evidence type="ECO:0000256" key="4">
    <source>
        <dbReference type="ARBA" id="ARBA00022989"/>
    </source>
</evidence>
<evidence type="ECO:0000256" key="1">
    <source>
        <dbReference type="ARBA" id="ARBA00004651"/>
    </source>
</evidence>
<dbReference type="Pfam" id="PF02687">
    <property type="entry name" value="FtsX"/>
    <property type="match status" value="1"/>
</dbReference>
<dbReference type="PANTHER" id="PTHR30572:SF4">
    <property type="entry name" value="ABC TRANSPORTER PERMEASE YTRF"/>
    <property type="match status" value="1"/>
</dbReference>
<dbReference type="InterPro" id="IPR003838">
    <property type="entry name" value="ABC3_permease_C"/>
</dbReference>
<dbReference type="PANTHER" id="PTHR30572">
    <property type="entry name" value="MEMBRANE COMPONENT OF TRANSPORTER-RELATED"/>
    <property type="match status" value="1"/>
</dbReference>
<feature type="domain" description="MacB-like periplasmic core" evidence="9">
    <location>
        <begin position="24"/>
        <end position="245"/>
    </location>
</feature>
<evidence type="ECO:0000256" key="3">
    <source>
        <dbReference type="ARBA" id="ARBA00022692"/>
    </source>
</evidence>
<evidence type="ECO:0000313" key="10">
    <source>
        <dbReference type="EMBL" id="NMW64401.1"/>
    </source>
</evidence>
<dbReference type="GO" id="GO:0022857">
    <property type="term" value="F:transmembrane transporter activity"/>
    <property type="evidence" value="ECO:0007669"/>
    <property type="project" value="TreeGrafter"/>
</dbReference>
<protein>
    <submittedName>
        <fullName evidence="10">FtsX-like permease family protein</fullName>
    </submittedName>
</protein>
<comment type="caution">
    <text evidence="10">The sequence shown here is derived from an EMBL/GenBank/DDBJ whole genome shotgun (WGS) entry which is preliminary data.</text>
</comment>
<comment type="subcellular location">
    <subcellularLocation>
        <location evidence="1">Cell membrane</location>
        <topology evidence="1">Multi-pass membrane protein</topology>
    </subcellularLocation>
</comment>
<feature type="transmembrane region" description="Helical" evidence="7">
    <location>
        <begin position="25"/>
        <end position="46"/>
    </location>
</feature>
<feature type="transmembrane region" description="Helical" evidence="7">
    <location>
        <begin position="288"/>
        <end position="308"/>
    </location>
</feature>
<sequence>MRTETLTDYFNDVSIELKAQVSRTVLLLSAVALSIGALVASLGIAANAAHQIDADLAAATNRTIKVEFSEAVSLRLDAEDRNRELPAEGENPIVQHFPADTVSRIATLDTVQHVGMSLEMSGAGSDPLVTRPATGFRSDNTPVRAVTSGYLAASEVKTTGSVSLLDSNLPVVFLGSEIAANLGIPHTADLTGLSVELNHVQFSVAGFLHTDTSLTREIIVPYQMGLRWARTDAQATIMVHTKIGAGTPVARVLRHVVLPAAPDSLVTSLVVSAQNERDTVSVQMSRQMVWIGLFLIMLTMLLIANSMVVSVTSRTTEIGIRRALGSSQAAVATVFLVEGLLLGFLGGLAGSALSALVVVGVSFMSGWSAFLNLWWIAAGPIIGLTVGLVASAYPAWRATRIQPAIAVRSN</sequence>
<dbReference type="RefSeq" id="WP_169771537.1">
    <property type="nucleotide sequence ID" value="NZ_JABCUR010000002.1"/>
</dbReference>
<proteinExistence type="inferred from homology"/>
<dbReference type="Proteomes" id="UP000578252">
    <property type="component" value="Unassembled WGS sequence"/>
</dbReference>
<name>A0A7Y0TZZ7_9ACTO</name>
<feature type="transmembrane region" description="Helical" evidence="7">
    <location>
        <begin position="373"/>
        <end position="393"/>
    </location>
</feature>
<evidence type="ECO:0000259" key="9">
    <source>
        <dbReference type="Pfam" id="PF12704"/>
    </source>
</evidence>
<dbReference type="InterPro" id="IPR025857">
    <property type="entry name" value="MacB_PCD"/>
</dbReference>
<dbReference type="GO" id="GO:0005886">
    <property type="term" value="C:plasma membrane"/>
    <property type="evidence" value="ECO:0007669"/>
    <property type="project" value="UniProtKB-SubCell"/>
</dbReference>
<feature type="transmembrane region" description="Helical" evidence="7">
    <location>
        <begin position="329"/>
        <end position="361"/>
    </location>
</feature>
<evidence type="ECO:0000256" key="5">
    <source>
        <dbReference type="ARBA" id="ARBA00023136"/>
    </source>
</evidence>
<dbReference type="InterPro" id="IPR050250">
    <property type="entry name" value="Macrolide_Exporter_MacB"/>
</dbReference>
<keyword evidence="3 7" id="KW-0812">Transmembrane</keyword>
<dbReference type="EMBL" id="JABCUR010000002">
    <property type="protein sequence ID" value="NMW64401.1"/>
    <property type="molecule type" value="Genomic_DNA"/>
</dbReference>
<gene>
    <name evidence="10" type="ORF">HHJ78_02370</name>
</gene>
<dbReference type="AlphaFoldDB" id="A0A7Y0TZZ7"/>
<reference evidence="10 11" key="1">
    <citation type="submission" date="2020-04" db="EMBL/GenBank/DDBJ databases">
        <title>Antimicrobial susceptibility and clonality of vaginal-derived multi-drug resistant Mobiluncus isolates in China.</title>
        <authorList>
            <person name="Zhang X."/>
        </authorList>
    </citation>
    <scope>NUCLEOTIDE SEQUENCE [LARGE SCALE GENOMIC DNA]</scope>
    <source>
        <strain evidence="10 11">13</strain>
    </source>
</reference>
<dbReference type="Pfam" id="PF12704">
    <property type="entry name" value="MacB_PCD"/>
    <property type="match status" value="1"/>
</dbReference>
<organism evidence="10 11">
    <name type="scientific">Mobiluncus mulieris</name>
    <dbReference type="NCBI Taxonomy" id="2052"/>
    <lineage>
        <taxon>Bacteria</taxon>
        <taxon>Bacillati</taxon>
        <taxon>Actinomycetota</taxon>
        <taxon>Actinomycetes</taxon>
        <taxon>Actinomycetales</taxon>
        <taxon>Actinomycetaceae</taxon>
        <taxon>Mobiluncus</taxon>
    </lineage>
</organism>
<evidence type="ECO:0000256" key="7">
    <source>
        <dbReference type="SAM" id="Phobius"/>
    </source>
</evidence>
<evidence type="ECO:0000259" key="8">
    <source>
        <dbReference type="Pfam" id="PF02687"/>
    </source>
</evidence>
<keyword evidence="4 7" id="KW-1133">Transmembrane helix</keyword>
<evidence type="ECO:0000256" key="2">
    <source>
        <dbReference type="ARBA" id="ARBA00022475"/>
    </source>
</evidence>
<feature type="domain" description="ABC3 transporter permease C-terminal" evidence="8">
    <location>
        <begin position="291"/>
        <end position="403"/>
    </location>
</feature>
<keyword evidence="2" id="KW-1003">Cell membrane</keyword>
<comment type="similarity">
    <text evidence="6">Belongs to the ABC-4 integral membrane protein family.</text>
</comment>
<accession>A0A7Y0TZZ7</accession>
<evidence type="ECO:0000256" key="6">
    <source>
        <dbReference type="ARBA" id="ARBA00038076"/>
    </source>
</evidence>